<evidence type="ECO:0000313" key="1">
    <source>
        <dbReference type="EMBL" id="SJZ70090.1"/>
    </source>
</evidence>
<name>A0A1T4MSL0_PORCN</name>
<evidence type="ECO:0000313" key="2">
    <source>
        <dbReference type="Proteomes" id="UP000189956"/>
    </source>
</evidence>
<gene>
    <name evidence="1" type="ORF">SAMN02745205_01659</name>
</gene>
<protein>
    <submittedName>
        <fullName evidence="1">Uncharacterized protein</fullName>
    </submittedName>
</protein>
<accession>A0A1T4MSL0</accession>
<dbReference type="EMBL" id="FUWL01000015">
    <property type="protein sequence ID" value="SJZ70090.1"/>
    <property type="molecule type" value="Genomic_DNA"/>
</dbReference>
<dbReference type="Proteomes" id="UP000189956">
    <property type="component" value="Unassembled WGS sequence"/>
</dbReference>
<organism evidence="1 2">
    <name type="scientific">Porphyromonas cangingivalis</name>
    <dbReference type="NCBI Taxonomy" id="36874"/>
    <lineage>
        <taxon>Bacteria</taxon>
        <taxon>Pseudomonadati</taxon>
        <taxon>Bacteroidota</taxon>
        <taxon>Bacteroidia</taxon>
        <taxon>Bacteroidales</taxon>
        <taxon>Porphyromonadaceae</taxon>
        <taxon>Porphyromonas</taxon>
    </lineage>
</organism>
<proteinExistence type="predicted"/>
<dbReference type="AlphaFoldDB" id="A0A1T4MSL0"/>
<sequence length="29" mass="3445">MHKVTHYYSFGNKWTDTQRQADLTLSQTS</sequence>
<reference evidence="1 2" key="1">
    <citation type="submission" date="2017-02" db="EMBL/GenBank/DDBJ databases">
        <authorList>
            <person name="Peterson S.W."/>
        </authorList>
    </citation>
    <scope>NUCLEOTIDE SEQUENCE [LARGE SCALE GENOMIC DNA]</scope>
    <source>
        <strain evidence="1 2">ATCC 700135</strain>
    </source>
</reference>